<comment type="caution">
    <text evidence="2">The sequence shown here is derived from an EMBL/GenBank/DDBJ whole genome shotgun (WGS) entry which is preliminary data.</text>
</comment>
<dbReference type="AlphaFoldDB" id="A0AAW1L7Q5"/>
<organism evidence="2 3">
    <name type="scientific">Popillia japonica</name>
    <name type="common">Japanese beetle</name>
    <dbReference type="NCBI Taxonomy" id="7064"/>
    <lineage>
        <taxon>Eukaryota</taxon>
        <taxon>Metazoa</taxon>
        <taxon>Ecdysozoa</taxon>
        <taxon>Arthropoda</taxon>
        <taxon>Hexapoda</taxon>
        <taxon>Insecta</taxon>
        <taxon>Pterygota</taxon>
        <taxon>Neoptera</taxon>
        <taxon>Endopterygota</taxon>
        <taxon>Coleoptera</taxon>
        <taxon>Polyphaga</taxon>
        <taxon>Scarabaeiformia</taxon>
        <taxon>Scarabaeidae</taxon>
        <taxon>Rutelinae</taxon>
        <taxon>Popillia</taxon>
    </lineage>
</organism>
<feature type="region of interest" description="Disordered" evidence="1">
    <location>
        <begin position="204"/>
        <end position="237"/>
    </location>
</feature>
<accession>A0AAW1L7Q5</accession>
<reference evidence="2 3" key="1">
    <citation type="journal article" date="2024" name="BMC Genomics">
        <title>De novo assembly and annotation of Popillia japonica's genome with initial clues to its potential as an invasive pest.</title>
        <authorList>
            <person name="Cucini C."/>
            <person name="Boschi S."/>
            <person name="Funari R."/>
            <person name="Cardaioli E."/>
            <person name="Iannotti N."/>
            <person name="Marturano G."/>
            <person name="Paoli F."/>
            <person name="Bruttini M."/>
            <person name="Carapelli A."/>
            <person name="Frati F."/>
            <person name="Nardi F."/>
        </authorList>
    </citation>
    <scope>NUCLEOTIDE SEQUENCE [LARGE SCALE GENOMIC DNA]</scope>
    <source>
        <strain evidence="2">DMR45628</strain>
    </source>
</reference>
<dbReference type="Proteomes" id="UP001458880">
    <property type="component" value="Unassembled WGS sequence"/>
</dbReference>
<evidence type="ECO:0000256" key="1">
    <source>
        <dbReference type="SAM" id="MobiDB-lite"/>
    </source>
</evidence>
<protein>
    <submittedName>
        <fullName evidence="2">Uncharacterized protein</fullName>
    </submittedName>
</protein>
<dbReference type="EMBL" id="JASPKY010000159">
    <property type="protein sequence ID" value="KAK9729586.1"/>
    <property type="molecule type" value="Genomic_DNA"/>
</dbReference>
<sequence length="272" mass="30941">MCQISWKVLKEKYDITKEKKTMKPHPECSSFESMEEIESYHSFINKLNVLPLISDVDKSVNSTKTSQVKSTEIFANMHKNTNGTGTTNVYKGSLSCNDSLERKLVQKKRTKKEKRNGPLNTSFINNFNNLEIYCTSNKLKHKLSVYCTSNKLKHKLSVSSHSIAENGTCNTPLDEDEVTKNDSTSLQGRAENLLKQGTILDPSRELSDQSQYRLSSTLNSEQGNTRSEDYPKSETEERLYCYSSSNEGLLENTNELNKKQISFGESFKSKKK</sequence>
<keyword evidence="3" id="KW-1185">Reference proteome</keyword>
<evidence type="ECO:0000313" key="3">
    <source>
        <dbReference type="Proteomes" id="UP001458880"/>
    </source>
</evidence>
<gene>
    <name evidence="2" type="ORF">QE152_g15857</name>
</gene>
<name>A0AAW1L7Q5_POPJA</name>
<feature type="compositionally biased region" description="Basic and acidic residues" evidence="1">
    <location>
        <begin position="226"/>
        <end position="237"/>
    </location>
</feature>
<proteinExistence type="predicted"/>
<feature type="compositionally biased region" description="Polar residues" evidence="1">
    <location>
        <begin position="208"/>
        <end position="225"/>
    </location>
</feature>
<evidence type="ECO:0000313" key="2">
    <source>
        <dbReference type="EMBL" id="KAK9729586.1"/>
    </source>
</evidence>